<evidence type="ECO:0000256" key="1">
    <source>
        <dbReference type="SAM" id="Phobius"/>
    </source>
</evidence>
<dbReference type="AlphaFoldDB" id="A0A0F8K4V9"/>
<feature type="transmembrane region" description="Helical" evidence="1">
    <location>
        <begin position="12"/>
        <end position="30"/>
    </location>
</feature>
<reference evidence="2" key="1">
    <citation type="journal article" date="2015" name="ISME J.">
        <title>Genomic and phenotypic differentiation among Methanosarcina mazei populations from Columbia River sediment.</title>
        <authorList>
            <person name="Youngblut N.D."/>
            <person name="Wirth J.S."/>
            <person name="Henriksen J.R."/>
            <person name="Smith M."/>
            <person name="Simon H."/>
            <person name="Metcalf W.W."/>
            <person name="Whitaker R.J."/>
        </authorList>
    </citation>
    <scope>NUCLEOTIDE SEQUENCE [LARGE SCALE GENOMIC DNA]</scope>
    <source>
        <strain evidence="2">3.H.A.1A.1</strain>
    </source>
</reference>
<comment type="caution">
    <text evidence="2">The sequence shown here is derived from an EMBL/GenBank/DDBJ whole genome shotgun (WGS) entry which is preliminary data.</text>
</comment>
<feature type="transmembrane region" description="Helical" evidence="1">
    <location>
        <begin position="334"/>
        <end position="352"/>
    </location>
</feature>
<evidence type="ECO:0000313" key="2">
    <source>
        <dbReference type="EMBL" id="KKG76015.1"/>
    </source>
</evidence>
<protein>
    <recommendedName>
        <fullName evidence="3">Membrane protein 6-pyruvoyl-tetrahydropterin synthase-related domain-containing protein</fullName>
    </recommendedName>
</protein>
<organism evidence="2">
    <name type="scientific">Methanosarcina mazei</name>
    <name type="common">Methanosarcina frisia</name>
    <dbReference type="NCBI Taxonomy" id="2209"/>
    <lineage>
        <taxon>Archaea</taxon>
        <taxon>Methanobacteriati</taxon>
        <taxon>Methanobacteriota</taxon>
        <taxon>Stenosarchaea group</taxon>
        <taxon>Methanomicrobia</taxon>
        <taxon>Methanosarcinales</taxon>
        <taxon>Methanosarcinaceae</taxon>
        <taxon>Methanosarcina</taxon>
    </lineage>
</organism>
<name>A0A0F8K4V9_METMZ</name>
<feature type="transmembrane region" description="Helical" evidence="1">
    <location>
        <begin position="304"/>
        <end position="322"/>
    </location>
</feature>
<feature type="transmembrane region" description="Helical" evidence="1">
    <location>
        <begin position="282"/>
        <end position="298"/>
    </location>
</feature>
<keyword evidence="1" id="KW-0812">Transmembrane</keyword>
<feature type="transmembrane region" description="Helical" evidence="1">
    <location>
        <begin position="94"/>
        <end position="116"/>
    </location>
</feature>
<feature type="transmembrane region" description="Helical" evidence="1">
    <location>
        <begin position="171"/>
        <end position="204"/>
    </location>
</feature>
<gene>
    <name evidence="2" type="ORF">DU43_01665</name>
</gene>
<proteinExistence type="predicted"/>
<feature type="transmembrane region" description="Helical" evidence="1">
    <location>
        <begin position="216"/>
        <end position="234"/>
    </location>
</feature>
<keyword evidence="1" id="KW-0472">Membrane</keyword>
<dbReference type="EMBL" id="JJPM01000129">
    <property type="protein sequence ID" value="KKG76015.1"/>
    <property type="molecule type" value="Genomic_DNA"/>
</dbReference>
<feature type="transmembrane region" description="Helical" evidence="1">
    <location>
        <begin position="64"/>
        <end position="82"/>
    </location>
</feature>
<evidence type="ECO:0008006" key="3">
    <source>
        <dbReference type="Google" id="ProtNLM"/>
    </source>
</evidence>
<feature type="transmembrane region" description="Helical" evidence="1">
    <location>
        <begin position="149"/>
        <end position="165"/>
    </location>
</feature>
<accession>A0A0F8K4V9</accession>
<dbReference type="PATRIC" id="fig|2209.69.peg.384"/>
<feature type="transmembrane region" description="Helical" evidence="1">
    <location>
        <begin position="254"/>
        <end position="275"/>
    </location>
</feature>
<sequence length="515" mass="59470">MFESKISRSKKVILFTLLIILNIVLRIPSIPHEKGADSFFIHSLANSITTFGHANWWLHWLSAFGYYPYSYASAIPFSLSGISQATGIELEYTILIFCIIIGLFSIFSAYILAGVIYDDFLFKYLMALFYSTSPSIMFFSTWEISTRGPLNIFLPVYLYLIMGHIQNTKRLLLLSITGIFLFSIHHIAIVLVPITSLYIVIKLLSKTKIKIKPTQLNYAYLAGVVVAFAFPFFNPTMTGITGSRYSYVFQSMTIITRYIGPMMAFAFSGLIYLALRNDKKIDLWYILVLVIFFIPFMYNQTYGIHMFQLFIVIILTVGFRNLLNSRNMKSPKIIGLAIIIILVSSVMFSAFYNHQRTGKYQAFWYMDDKTKLTGEWISDNINKDKKVLFSSENYYRVRALALQKNGTGILTGGTEALTYGFIDKDLLLLKNLEKVPFTDSYYYSEAHYRTTEKVDEYESIHWYLAYKGIKKIKDVYDLDYLVQSISYPEPIGYNENKREKIYSDGLLEIYDLRSV</sequence>
<keyword evidence="1" id="KW-1133">Transmembrane helix</keyword>
<feature type="transmembrane region" description="Helical" evidence="1">
    <location>
        <begin position="122"/>
        <end position="142"/>
    </location>
</feature>